<dbReference type="EMBL" id="CP121472">
    <property type="protein sequence ID" value="WPL17587.1"/>
    <property type="molecule type" value="Genomic_DNA"/>
</dbReference>
<evidence type="ECO:0000256" key="1">
    <source>
        <dbReference type="ARBA" id="ARBA00001946"/>
    </source>
</evidence>
<dbReference type="SFLD" id="SFLDS00003">
    <property type="entry name" value="Haloacid_Dehalogenase"/>
    <property type="match status" value="1"/>
</dbReference>
<dbReference type="Proteomes" id="UP001432180">
    <property type="component" value="Chromosome"/>
</dbReference>
<dbReference type="RefSeq" id="WP_328983396.1">
    <property type="nucleotide sequence ID" value="NZ_CP121472.1"/>
</dbReference>
<proteinExistence type="inferred from homology"/>
<dbReference type="EC" id="3.1.3.3" evidence="4"/>
<dbReference type="Pfam" id="PF13740">
    <property type="entry name" value="ACT_6"/>
    <property type="match status" value="1"/>
</dbReference>
<protein>
    <recommendedName>
        <fullName evidence="5">Phosphoserine phosphatase</fullName>
        <ecNumber evidence="4">3.1.3.3</ecNumber>
    </recommendedName>
    <alternativeName>
        <fullName evidence="11">O-phosphoserine phosphohydrolase</fullName>
    </alternativeName>
</protein>
<dbReference type="InterPro" id="IPR001763">
    <property type="entry name" value="Rhodanese-like_dom"/>
</dbReference>
<dbReference type="PROSITE" id="PS50206">
    <property type="entry name" value="RHODANESE_3"/>
    <property type="match status" value="1"/>
</dbReference>
<evidence type="ECO:0000256" key="11">
    <source>
        <dbReference type="ARBA" id="ARBA00031693"/>
    </source>
</evidence>
<evidence type="ECO:0000313" key="15">
    <source>
        <dbReference type="EMBL" id="WPL17587.1"/>
    </source>
</evidence>
<dbReference type="NCBIfam" id="TIGR00338">
    <property type="entry name" value="serB"/>
    <property type="match status" value="1"/>
</dbReference>
<dbReference type="Gene3D" id="3.40.50.1000">
    <property type="entry name" value="HAD superfamily/HAD-like"/>
    <property type="match status" value="1"/>
</dbReference>
<dbReference type="SFLD" id="SFLDG01137">
    <property type="entry name" value="C1.6.1:_Phosphoserine_Phosphat"/>
    <property type="match status" value="1"/>
</dbReference>
<keyword evidence="16" id="KW-1185">Reference proteome</keyword>
<dbReference type="InterPro" id="IPR050582">
    <property type="entry name" value="HAD-like_SerB"/>
</dbReference>
<name>A0ABZ0SAW5_9GAMM</name>
<evidence type="ECO:0000256" key="3">
    <source>
        <dbReference type="ARBA" id="ARBA00009184"/>
    </source>
</evidence>
<dbReference type="SFLD" id="SFLDG01136">
    <property type="entry name" value="C1.6:_Phosphoserine_Phosphatas"/>
    <property type="match status" value="1"/>
</dbReference>
<accession>A0ABZ0SAW5</accession>
<dbReference type="SUPFAM" id="SSF56784">
    <property type="entry name" value="HAD-like"/>
    <property type="match status" value="1"/>
</dbReference>
<evidence type="ECO:0000256" key="6">
    <source>
        <dbReference type="ARBA" id="ARBA00022605"/>
    </source>
</evidence>
<reference evidence="15 16" key="1">
    <citation type="journal article" date="2023" name="Microorganisms">
        <title>Thiorhodovibrio frisius and Trv. litoralis spp. nov., Two Novel Members from a Clade of Fastidious Purple Sulfur Bacteria That Exhibit Unique Red-Shifted Light-Harvesting Capabilities.</title>
        <authorList>
            <person name="Methner A."/>
            <person name="Kuzyk S.B."/>
            <person name="Petersen J."/>
            <person name="Bauer S."/>
            <person name="Brinkmann H."/>
            <person name="Sichau K."/>
            <person name="Wanner G."/>
            <person name="Wolf J."/>
            <person name="Neumann-Schaal M."/>
            <person name="Henke P."/>
            <person name="Tank M."/>
            <person name="Sproer C."/>
            <person name="Bunk B."/>
            <person name="Overmann J."/>
        </authorList>
    </citation>
    <scope>NUCLEOTIDE SEQUENCE [LARGE SCALE GENOMIC DNA]</scope>
    <source>
        <strain evidence="15 16">DSM 6702</strain>
    </source>
</reference>
<dbReference type="InterPro" id="IPR045865">
    <property type="entry name" value="ACT-like_dom_sf"/>
</dbReference>
<dbReference type="Gene3D" id="3.30.70.260">
    <property type="match status" value="2"/>
</dbReference>
<dbReference type="Pfam" id="PF12710">
    <property type="entry name" value="HAD"/>
    <property type="match status" value="1"/>
</dbReference>
<keyword evidence="6" id="KW-0028">Amino-acid biosynthesis</keyword>
<dbReference type="PANTHER" id="PTHR43344:SF2">
    <property type="entry name" value="PHOSPHOSERINE PHOSPHATASE"/>
    <property type="match status" value="1"/>
</dbReference>
<feature type="domain" description="Rhodanese" evidence="14">
    <location>
        <begin position="282"/>
        <end position="315"/>
    </location>
</feature>
<dbReference type="SFLD" id="SFLDF00029">
    <property type="entry name" value="phosphoserine_phosphatase"/>
    <property type="match status" value="1"/>
</dbReference>
<dbReference type="CDD" id="cd04871">
    <property type="entry name" value="ACT_PSP_2"/>
    <property type="match status" value="1"/>
</dbReference>
<dbReference type="CDD" id="cd07500">
    <property type="entry name" value="HAD_PSP"/>
    <property type="match status" value="1"/>
</dbReference>
<dbReference type="GO" id="GO:0016787">
    <property type="term" value="F:hydrolase activity"/>
    <property type="evidence" value="ECO:0007669"/>
    <property type="project" value="UniProtKB-KW"/>
</dbReference>
<evidence type="ECO:0000256" key="10">
    <source>
        <dbReference type="ARBA" id="ARBA00023299"/>
    </source>
</evidence>
<evidence type="ECO:0000256" key="13">
    <source>
        <dbReference type="ARBA" id="ARBA00048523"/>
    </source>
</evidence>
<sequence>MQEVVLIEVSGRDRPGITMTLTETLIGKGVGEGARDRVRILDIGQSVIHNTLALGILVELPADSSGCQVFRELLFAAHRLGLDARFTPIESNAYEEWVREQGQPRHILTLLGAVINAEHIARVAAVVSRNGLNIDQITRLSGRISQHQEVADQHQRTSGSRPACVELWLRGPVPDISALHASFLELGKQLDVDIAIQEDDIFRRNRRLVCFDMDSTLIQTEVIDELAAAAGVGEQVAAITERAMRGELDFSASFRERVALLEGLEESVLAEIATRLPITEGAERLTHSLKALGYRIAILSGGFTYFAEHLKQRLAIDIVHANPLDIKNGRLTGQVTAPIVDGARKAQLLREIATQEGIRLEQVIAVGDGANDLPMLAIAGLGIAFHAKPLVKEQARHSLAAVGLDGILYLLGMRDRDLEHLRQ</sequence>
<evidence type="ECO:0000256" key="7">
    <source>
        <dbReference type="ARBA" id="ARBA00022723"/>
    </source>
</evidence>
<dbReference type="SUPFAM" id="SSF55021">
    <property type="entry name" value="ACT-like"/>
    <property type="match status" value="1"/>
</dbReference>
<evidence type="ECO:0000256" key="2">
    <source>
        <dbReference type="ARBA" id="ARBA00005135"/>
    </source>
</evidence>
<evidence type="ECO:0000313" key="16">
    <source>
        <dbReference type="Proteomes" id="UP001432180"/>
    </source>
</evidence>
<keyword evidence="9" id="KW-0460">Magnesium</keyword>
<comment type="catalytic activity">
    <reaction evidence="12">
        <text>O-phospho-L-serine + H2O = L-serine + phosphate</text>
        <dbReference type="Rhea" id="RHEA:21208"/>
        <dbReference type="ChEBI" id="CHEBI:15377"/>
        <dbReference type="ChEBI" id="CHEBI:33384"/>
        <dbReference type="ChEBI" id="CHEBI:43474"/>
        <dbReference type="ChEBI" id="CHEBI:57524"/>
        <dbReference type="EC" id="3.1.3.3"/>
    </reaction>
</comment>
<dbReference type="CDD" id="cd04870">
    <property type="entry name" value="ACT_PSP_1"/>
    <property type="match status" value="1"/>
</dbReference>
<evidence type="ECO:0000256" key="8">
    <source>
        <dbReference type="ARBA" id="ARBA00022801"/>
    </source>
</evidence>
<evidence type="ECO:0000256" key="5">
    <source>
        <dbReference type="ARBA" id="ARBA00015196"/>
    </source>
</evidence>
<evidence type="ECO:0000256" key="12">
    <source>
        <dbReference type="ARBA" id="ARBA00048138"/>
    </source>
</evidence>
<gene>
    <name evidence="15" type="primary">serB_2</name>
    <name evidence="15" type="ORF">Thiowin_02612</name>
</gene>
<comment type="similarity">
    <text evidence="3">Belongs to the HAD-like hydrolase superfamily. SerB family.</text>
</comment>
<keyword evidence="8 15" id="KW-0378">Hydrolase</keyword>
<evidence type="ECO:0000259" key="14">
    <source>
        <dbReference type="PROSITE" id="PS50206"/>
    </source>
</evidence>
<dbReference type="InterPro" id="IPR036412">
    <property type="entry name" value="HAD-like_sf"/>
</dbReference>
<keyword evidence="7" id="KW-0479">Metal-binding</keyword>
<keyword evidence="10" id="KW-0718">Serine biosynthesis</keyword>
<dbReference type="NCBIfam" id="TIGR01488">
    <property type="entry name" value="HAD-SF-IB"/>
    <property type="match status" value="1"/>
</dbReference>
<comment type="pathway">
    <text evidence="2">Amino-acid biosynthesis; L-serine biosynthesis; L-serine from 3-phospho-D-glycerate: step 3/3.</text>
</comment>
<dbReference type="InterPro" id="IPR023214">
    <property type="entry name" value="HAD_sf"/>
</dbReference>
<evidence type="ECO:0000256" key="9">
    <source>
        <dbReference type="ARBA" id="ARBA00022842"/>
    </source>
</evidence>
<organism evidence="15 16">
    <name type="scientific">Thiorhodovibrio winogradskyi</name>
    <dbReference type="NCBI Taxonomy" id="77007"/>
    <lineage>
        <taxon>Bacteria</taxon>
        <taxon>Pseudomonadati</taxon>
        <taxon>Pseudomonadota</taxon>
        <taxon>Gammaproteobacteria</taxon>
        <taxon>Chromatiales</taxon>
        <taxon>Chromatiaceae</taxon>
        <taxon>Thiorhodovibrio</taxon>
    </lineage>
</organism>
<comment type="catalytic activity">
    <reaction evidence="13">
        <text>O-phospho-D-serine + H2O = D-serine + phosphate</text>
        <dbReference type="Rhea" id="RHEA:24873"/>
        <dbReference type="ChEBI" id="CHEBI:15377"/>
        <dbReference type="ChEBI" id="CHEBI:35247"/>
        <dbReference type="ChEBI" id="CHEBI:43474"/>
        <dbReference type="ChEBI" id="CHEBI:58680"/>
        <dbReference type="EC" id="3.1.3.3"/>
    </reaction>
</comment>
<dbReference type="InterPro" id="IPR004469">
    <property type="entry name" value="PSP"/>
</dbReference>
<dbReference type="PANTHER" id="PTHR43344">
    <property type="entry name" value="PHOSPHOSERINE PHOSPHATASE"/>
    <property type="match status" value="1"/>
</dbReference>
<evidence type="ECO:0000256" key="4">
    <source>
        <dbReference type="ARBA" id="ARBA00012640"/>
    </source>
</evidence>
<comment type="cofactor">
    <cofactor evidence="1">
        <name>Mg(2+)</name>
        <dbReference type="ChEBI" id="CHEBI:18420"/>
    </cofactor>
</comment>